<dbReference type="Gene3D" id="1.25.40.10">
    <property type="entry name" value="Tetratricopeptide repeat domain"/>
    <property type="match status" value="1"/>
</dbReference>
<evidence type="ECO:0000313" key="1">
    <source>
        <dbReference type="EMBL" id="KAI9563336.1"/>
    </source>
</evidence>
<name>A0AAD5LII6_9CRUS</name>
<dbReference type="InterPro" id="IPR050754">
    <property type="entry name" value="FKBP4/5/8-like"/>
</dbReference>
<dbReference type="InterPro" id="IPR019734">
    <property type="entry name" value="TPR_rpt"/>
</dbReference>
<comment type="caution">
    <text evidence="1">The sequence shown here is derived from an EMBL/GenBank/DDBJ whole genome shotgun (WGS) entry which is preliminary data.</text>
</comment>
<dbReference type="Proteomes" id="UP000820818">
    <property type="component" value="Linkage Group LG2"/>
</dbReference>
<dbReference type="SUPFAM" id="SSF48452">
    <property type="entry name" value="TPR-like"/>
    <property type="match status" value="1"/>
</dbReference>
<dbReference type="AlphaFoldDB" id="A0AAD5LII6"/>
<dbReference type="PANTHER" id="PTHR46512">
    <property type="entry name" value="PEPTIDYLPROLYL ISOMERASE"/>
    <property type="match status" value="1"/>
</dbReference>
<dbReference type="PANTHER" id="PTHR46512:SF10">
    <property type="entry name" value="FK506-BINDING PROTEIN-LIKE"/>
    <property type="match status" value="1"/>
</dbReference>
<dbReference type="SMART" id="SM00028">
    <property type="entry name" value="TPR"/>
    <property type="match status" value="2"/>
</dbReference>
<reference evidence="1 2" key="1">
    <citation type="submission" date="2022-05" db="EMBL/GenBank/DDBJ databases">
        <title>A multi-omics perspective on studying reproductive biology in Daphnia sinensis.</title>
        <authorList>
            <person name="Jia J."/>
        </authorList>
    </citation>
    <scope>NUCLEOTIDE SEQUENCE [LARGE SCALE GENOMIC DNA]</scope>
    <source>
        <strain evidence="1 2">WSL</strain>
    </source>
</reference>
<sequence length="264" mass="30363">MAFEWIQLKDGLLKKIIQKGIEGKRPRFWSEVMGKVIKFPTDSEQENSLPFPEENATENLSLFRIGVANDEWTRILELCIQLMDEGEAPTLPNWDREEVIKVSKQLKEQGISLHREKQIIDSFYFFGRALKLLIPLEVRLTHELARNPENKDEETIRLKGEITSLVASMYNNLAACQLAEAHYRHVIYLCDQVLERTPTDVKAIYRKASALFGLKQFQDSFDVVKIGLALDPTNKAIVALKRQVVAACNEQEKTFAQGIKKFFH</sequence>
<gene>
    <name evidence="1" type="ORF">GHT06_010797</name>
</gene>
<dbReference type="EMBL" id="WJBH02000002">
    <property type="protein sequence ID" value="KAI9563336.1"/>
    <property type="molecule type" value="Genomic_DNA"/>
</dbReference>
<organism evidence="1 2">
    <name type="scientific">Daphnia sinensis</name>
    <dbReference type="NCBI Taxonomy" id="1820382"/>
    <lineage>
        <taxon>Eukaryota</taxon>
        <taxon>Metazoa</taxon>
        <taxon>Ecdysozoa</taxon>
        <taxon>Arthropoda</taxon>
        <taxon>Crustacea</taxon>
        <taxon>Branchiopoda</taxon>
        <taxon>Diplostraca</taxon>
        <taxon>Cladocera</taxon>
        <taxon>Anomopoda</taxon>
        <taxon>Daphniidae</taxon>
        <taxon>Daphnia</taxon>
        <taxon>Daphnia similis group</taxon>
    </lineage>
</organism>
<proteinExistence type="predicted"/>
<dbReference type="InterPro" id="IPR011990">
    <property type="entry name" value="TPR-like_helical_dom_sf"/>
</dbReference>
<accession>A0AAD5LII6</accession>
<protein>
    <submittedName>
        <fullName evidence="1">Uncharacterized protein</fullName>
    </submittedName>
</protein>
<evidence type="ECO:0000313" key="2">
    <source>
        <dbReference type="Proteomes" id="UP000820818"/>
    </source>
</evidence>
<keyword evidence="2" id="KW-1185">Reference proteome</keyword>